<dbReference type="SFLD" id="SFLDS00003">
    <property type="entry name" value="Haloacid_Dehalogenase"/>
    <property type="match status" value="1"/>
</dbReference>
<dbReference type="NCBIfam" id="TIGR01509">
    <property type="entry name" value="HAD-SF-IA-v3"/>
    <property type="match status" value="1"/>
</dbReference>
<dbReference type="InterPro" id="IPR023214">
    <property type="entry name" value="HAD_sf"/>
</dbReference>
<comment type="caution">
    <text evidence="1">The sequence shown here is derived from an EMBL/GenBank/DDBJ whole genome shotgun (WGS) entry which is preliminary data.</text>
</comment>
<dbReference type="AlphaFoldDB" id="A0A2K1P5S7"/>
<evidence type="ECO:0000313" key="1">
    <source>
        <dbReference type="EMBL" id="PNR98148.1"/>
    </source>
</evidence>
<evidence type="ECO:0000313" key="2">
    <source>
        <dbReference type="Proteomes" id="UP000236604"/>
    </source>
</evidence>
<dbReference type="SUPFAM" id="SSF56784">
    <property type="entry name" value="HAD-like"/>
    <property type="match status" value="1"/>
</dbReference>
<accession>A0A2K1P5S7</accession>
<dbReference type="CDD" id="cd02603">
    <property type="entry name" value="HAD_sEH-N_like"/>
    <property type="match status" value="1"/>
</dbReference>
<dbReference type="PANTHER" id="PTHR43611">
    <property type="entry name" value="ALPHA-D-GLUCOSE 1-PHOSPHATE PHOSPHATASE"/>
    <property type="match status" value="1"/>
</dbReference>
<dbReference type="Pfam" id="PF00702">
    <property type="entry name" value="Hydrolase"/>
    <property type="match status" value="1"/>
</dbReference>
<keyword evidence="2" id="KW-1185">Reference proteome</keyword>
<dbReference type="Proteomes" id="UP000236604">
    <property type="component" value="Unassembled WGS sequence"/>
</dbReference>
<name>A0A2K1P5S7_9BACT</name>
<dbReference type="InterPro" id="IPR023198">
    <property type="entry name" value="PGP-like_dom2"/>
</dbReference>
<dbReference type="SFLD" id="SFLDG01129">
    <property type="entry name" value="C1.5:_HAD__Beta-PGM__Phosphata"/>
    <property type="match status" value="1"/>
</dbReference>
<dbReference type="InterPro" id="IPR006439">
    <property type="entry name" value="HAD-SF_hydro_IA"/>
</dbReference>
<organism evidence="1 2">
    <name type="scientific">Petrotoga mexicana DSM 14811</name>
    <dbReference type="NCBI Taxonomy" id="1122954"/>
    <lineage>
        <taxon>Bacteria</taxon>
        <taxon>Thermotogati</taxon>
        <taxon>Thermotogota</taxon>
        <taxon>Thermotogae</taxon>
        <taxon>Petrotogales</taxon>
        <taxon>Petrotogaceae</taxon>
        <taxon>Petrotoga</taxon>
    </lineage>
</organism>
<dbReference type="InterPro" id="IPR036412">
    <property type="entry name" value="HAD-like_sf"/>
</dbReference>
<dbReference type="Gene3D" id="1.10.150.240">
    <property type="entry name" value="Putative phosphatase, domain 2"/>
    <property type="match status" value="1"/>
</dbReference>
<proteinExistence type="predicted"/>
<gene>
    <name evidence="1" type="ORF">X927_08190</name>
</gene>
<protein>
    <submittedName>
        <fullName evidence="1">Haloacid dehalogenase</fullName>
    </submittedName>
</protein>
<dbReference type="EMBL" id="AZRN01000034">
    <property type="protein sequence ID" value="PNR98148.1"/>
    <property type="molecule type" value="Genomic_DNA"/>
</dbReference>
<reference evidence="1 2" key="1">
    <citation type="submission" date="2013-12" db="EMBL/GenBank/DDBJ databases">
        <title>Comparative genomics of Petrotoga isolates.</title>
        <authorList>
            <person name="Nesbo C.L."/>
            <person name="Charchuk R."/>
            <person name="Chow K."/>
        </authorList>
    </citation>
    <scope>NUCLEOTIDE SEQUENCE [LARGE SCALE GENOMIC DNA]</scope>
    <source>
        <strain evidence="1 2">DSM 14811</strain>
    </source>
</reference>
<dbReference type="PANTHER" id="PTHR43611:SF3">
    <property type="entry name" value="FLAVIN MONONUCLEOTIDE HYDROLASE 1, CHLOROPLATIC"/>
    <property type="match status" value="1"/>
</dbReference>
<dbReference type="PRINTS" id="PR00413">
    <property type="entry name" value="HADHALOGNASE"/>
</dbReference>
<dbReference type="Gene3D" id="3.40.50.1000">
    <property type="entry name" value="HAD superfamily/HAD-like"/>
    <property type="match status" value="1"/>
</dbReference>
<dbReference type="RefSeq" id="WP_211287850.1">
    <property type="nucleotide sequence ID" value="NZ_AZRN01000034.1"/>
</dbReference>
<dbReference type="NCBIfam" id="TIGR01549">
    <property type="entry name" value="HAD-SF-IA-v1"/>
    <property type="match status" value="1"/>
</dbReference>
<sequence length="198" mass="23559">MRNLVFDLGNVLFKFNPDEILDGLFKDPIIKMKLKEAVFKTSIWKALDRGTLSFEEAKKIFIEKNPDLKEEIDILLQEWKNYLHPITENIEILPELKENNKLFILSNFHEEAFNYIRRKYSFFDIFDGMIISYKEKLLKPEKEIYQLLLNRYNLNPEETFFVDDIIENITAAEEVGIKGILYTDPESLREMLKRIDAL</sequence>